<dbReference type="OrthoDB" id="3763505at2759"/>
<dbReference type="AlphaFoldDB" id="A0A6G1KI36"/>
<evidence type="ECO:0000256" key="1">
    <source>
        <dbReference type="SAM" id="MobiDB-lite"/>
    </source>
</evidence>
<sequence length="102" mass="11660">MRMRVATLSFFLFQEVAKKNAKTYNSRDSPMVTHLTTNPPVQCLNIAEQTGCVSFIVLWSYVKETSKPAVHRHDAVRAGWQKQRGKKTKKHTTAGIRQWSPT</sequence>
<keyword evidence="3" id="KW-1185">Reference proteome</keyword>
<reference evidence="2" key="1">
    <citation type="journal article" date="2020" name="Stud. Mycol.">
        <title>101 Dothideomycetes genomes: a test case for predicting lifestyles and emergence of pathogens.</title>
        <authorList>
            <person name="Haridas S."/>
            <person name="Albert R."/>
            <person name="Binder M."/>
            <person name="Bloem J."/>
            <person name="Labutti K."/>
            <person name="Salamov A."/>
            <person name="Andreopoulos B."/>
            <person name="Baker S."/>
            <person name="Barry K."/>
            <person name="Bills G."/>
            <person name="Bluhm B."/>
            <person name="Cannon C."/>
            <person name="Castanera R."/>
            <person name="Culley D."/>
            <person name="Daum C."/>
            <person name="Ezra D."/>
            <person name="Gonzalez J."/>
            <person name="Henrissat B."/>
            <person name="Kuo A."/>
            <person name="Liang C."/>
            <person name="Lipzen A."/>
            <person name="Lutzoni F."/>
            <person name="Magnuson J."/>
            <person name="Mondo S."/>
            <person name="Nolan M."/>
            <person name="Ohm R."/>
            <person name="Pangilinan J."/>
            <person name="Park H.-J."/>
            <person name="Ramirez L."/>
            <person name="Alfaro M."/>
            <person name="Sun H."/>
            <person name="Tritt A."/>
            <person name="Yoshinaga Y."/>
            <person name="Zwiers L.-H."/>
            <person name="Turgeon B."/>
            <person name="Goodwin S."/>
            <person name="Spatafora J."/>
            <person name="Crous P."/>
            <person name="Grigoriev I."/>
        </authorList>
    </citation>
    <scope>NUCLEOTIDE SEQUENCE</scope>
    <source>
        <strain evidence="2">CBS 279.74</strain>
    </source>
</reference>
<evidence type="ECO:0000313" key="2">
    <source>
        <dbReference type="EMBL" id="KAF2712494.1"/>
    </source>
</evidence>
<organism evidence="2 3">
    <name type="scientific">Pleomassaria siparia CBS 279.74</name>
    <dbReference type="NCBI Taxonomy" id="1314801"/>
    <lineage>
        <taxon>Eukaryota</taxon>
        <taxon>Fungi</taxon>
        <taxon>Dikarya</taxon>
        <taxon>Ascomycota</taxon>
        <taxon>Pezizomycotina</taxon>
        <taxon>Dothideomycetes</taxon>
        <taxon>Pleosporomycetidae</taxon>
        <taxon>Pleosporales</taxon>
        <taxon>Pleomassariaceae</taxon>
        <taxon>Pleomassaria</taxon>
    </lineage>
</organism>
<feature type="region of interest" description="Disordered" evidence="1">
    <location>
        <begin position="73"/>
        <end position="102"/>
    </location>
</feature>
<name>A0A6G1KI36_9PLEO</name>
<feature type="compositionally biased region" description="Basic residues" evidence="1">
    <location>
        <begin position="83"/>
        <end position="92"/>
    </location>
</feature>
<gene>
    <name evidence="2" type="ORF">K504DRAFT_205613</name>
</gene>
<protein>
    <submittedName>
        <fullName evidence="2">Uncharacterized protein</fullName>
    </submittedName>
</protein>
<evidence type="ECO:0000313" key="3">
    <source>
        <dbReference type="Proteomes" id="UP000799428"/>
    </source>
</evidence>
<accession>A0A6G1KI36</accession>
<dbReference type="Proteomes" id="UP000799428">
    <property type="component" value="Unassembled WGS sequence"/>
</dbReference>
<dbReference type="EMBL" id="MU005766">
    <property type="protein sequence ID" value="KAF2712494.1"/>
    <property type="molecule type" value="Genomic_DNA"/>
</dbReference>
<proteinExistence type="predicted"/>